<keyword evidence="7 12" id="KW-0328">Glycosyltransferase</keyword>
<feature type="domain" description="Quinolinate phosphoribosyl transferase N-terminal" evidence="14">
    <location>
        <begin position="22"/>
        <end position="106"/>
    </location>
</feature>
<keyword evidence="16" id="KW-1185">Reference proteome</keyword>
<dbReference type="Pfam" id="PF02749">
    <property type="entry name" value="QRPTase_N"/>
    <property type="match status" value="1"/>
</dbReference>
<evidence type="ECO:0000256" key="4">
    <source>
        <dbReference type="ARBA" id="ARBA00011218"/>
    </source>
</evidence>
<dbReference type="InterPro" id="IPR027277">
    <property type="entry name" value="NadC/ModD"/>
</dbReference>
<dbReference type="InterPro" id="IPR002638">
    <property type="entry name" value="Quinolinate_PRibosylTrfase_C"/>
</dbReference>
<evidence type="ECO:0000256" key="10">
    <source>
        <dbReference type="ARBA" id="ARBA00047445"/>
    </source>
</evidence>
<dbReference type="FunFam" id="3.90.1170.20:FF:000001">
    <property type="entry name" value="Nicotinate-nucleotide diphosphorylase (Carboxylating)"/>
    <property type="match status" value="1"/>
</dbReference>
<evidence type="ECO:0000256" key="12">
    <source>
        <dbReference type="PIRNR" id="PIRNR006250"/>
    </source>
</evidence>
<comment type="pathway">
    <text evidence="2">Cofactor biosynthesis; NAD(+) biosynthesis; nicotinate D-ribonucleotide from quinolinate: step 1/1.</text>
</comment>
<dbReference type="GO" id="GO:0005737">
    <property type="term" value="C:cytoplasm"/>
    <property type="evidence" value="ECO:0007669"/>
    <property type="project" value="TreeGrafter"/>
</dbReference>
<dbReference type="SUPFAM" id="SSF54675">
    <property type="entry name" value="Nicotinate/Quinolinate PRTase N-terminal domain-like"/>
    <property type="match status" value="1"/>
</dbReference>
<dbReference type="Gene3D" id="3.90.1170.20">
    <property type="entry name" value="Quinolinate phosphoribosyl transferase, N-terminal domain"/>
    <property type="match status" value="1"/>
</dbReference>
<feature type="domain" description="Quinolinate phosphoribosyl transferase C-terminal" evidence="13">
    <location>
        <begin position="108"/>
        <end position="273"/>
    </location>
</feature>
<proteinExistence type="inferred from homology"/>
<evidence type="ECO:0000256" key="6">
    <source>
        <dbReference type="ARBA" id="ARBA00022642"/>
    </source>
</evidence>
<dbReference type="InterPro" id="IPR037128">
    <property type="entry name" value="Quinolinate_PRibosylTase_N_sf"/>
</dbReference>
<keyword evidence="8 12" id="KW-0808">Transferase</keyword>
<evidence type="ECO:0000256" key="8">
    <source>
        <dbReference type="ARBA" id="ARBA00022679"/>
    </source>
</evidence>
<dbReference type="EC" id="2.4.2.19" evidence="5"/>
<dbReference type="NCBIfam" id="TIGR00078">
    <property type="entry name" value="nadC"/>
    <property type="match status" value="1"/>
</dbReference>
<dbReference type="FunFam" id="3.20.20.70:FF:000030">
    <property type="entry name" value="Nicotinate-nucleotide pyrophosphorylase, carboxylating"/>
    <property type="match status" value="1"/>
</dbReference>
<dbReference type="RefSeq" id="WP_008519290.1">
    <property type="nucleotide sequence ID" value="NZ_ACJM01000031.1"/>
</dbReference>
<evidence type="ECO:0000259" key="14">
    <source>
        <dbReference type="Pfam" id="PF02749"/>
    </source>
</evidence>
<comment type="subunit">
    <text evidence="4">Hexamer formed by 3 homodimers.</text>
</comment>
<evidence type="ECO:0000256" key="11">
    <source>
        <dbReference type="ARBA" id="ARBA00069173"/>
    </source>
</evidence>
<evidence type="ECO:0000256" key="1">
    <source>
        <dbReference type="ARBA" id="ARBA00003237"/>
    </source>
</evidence>
<reference evidence="15 16" key="1">
    <citation type="submission" date="2009-02" db="EMBL/GenBank/DDBJ databases">
        <title>Sequencing of the draft genome and assembly of Dethiobacter alkaliphilus AHT 1.</title>
        <authorList>
            <consortium name="US DOE Joint Genome Institute (JGI-PGF)"/>
            <person name="Lucas S."/>
            <person name="Copeland A."/>
            <person name="Lapidus A."/>
            <person name="Glavina del Rio T."/>
            <person name="Dalin E."/>
            <person name="Tice H."/>
            <person name="Bruce D."/>
            <person name="Goodwin L."/>
            <person name="Pitluck S."/>
            <person name="Larimer F."/>
            <person name="Land M.L."/>
            <person name="Hauser L."/>
            <person name="Muyzer G."/>
        </authorList>
    </citation>
    <scope>NUCLEOTIDE SEQUENCE [LARGE SCALE GENOMIC DNA]</scope>
    <source>
        <strain evidence="15 16">AHT 1</strain>
    </source>
</reference>
<dbReference type="InterPro" id="IPR013785">
    <property type="entry name" value="Aldolase_TIM"/>
</dbReference>
<dbReference type="InterPro" id="IPR004393">
    <property type="entry name" value="NadC"/>
</dbReference>
<dbReference type="UniPathway" id="UPA00253">
    <property type="reaction ID" value="UER00331"/>
</dbReference>
<comment type="catalytic activity">
    <reaction evidence="10">
        <text>nicotinate beta-D-ribonucleotide + CO2 + diphosphate = quinolinate + 5-phospho-alpha-D-ribose 1-diphosphate + 2 H(+)</text>
        <dbReference type="Rhea" id="RHEA:12733"/>
        <dbReference type="ChEBI" id="CHEBI:15378"/>
        <dbReference type="ChEBI" id="CHEBI:16526"/>
        <dbReference type="ChEBI" id="CHEBI:29959"/>
        <dbReference type="ChEBI" id="CHEBI:33019"/>
        <dbReference type="ChEBI" id="CHEBI:57502"/>
        <dbReference type="ChEBI" id="CHEBI:58017"/>
        <dbReference type="EC" id="2.4.2.19"/>
    </reaction>
</comment>
<evidence type="ECO:0000256" key="5">
    <source>
        <dbReference type="ARBA" id="ARBA00011944"/>
    </source>
</evidence>
<dbReference type="SUPFAM" id="SSF51690">
    <property type="entry name" value="Nicotinate/Quinolinate PRTase C-terminal domain-like"/>
    <property type="match status" value="1"/>
</dbReference>
<name>C0GKY9_DETAL</name>
<evidence type="ECO:0000256" key="2">
    <source>
        <dbReference type="ARBA" id="ARBA00004893"/>
    </source>
</evidence>
<evidence type="ECO:0000313" key="16">
    <source>
        <dbReference type="Proteomes" id="UP000006443"/>
    </source>
</evidence>
<dbReference type="Pfam" id="PF01729">
    <property type="entry name" value="QRPTase_C"/>
    <property type="match status" value="1"/>
</dbReference>
<dbReference type="EMBL" id="ACJM01000031">
    <property type="protein sequence ID" value="EEG76001.1"/>
    <property type="molecule type" value="Genomic_DNA"/>
</dbReference>
<dbReference type="AlphaFoldDB" id="C0GKY9"/>
<dbReference type="GO" id="GO:0009435">
    <property type="term" value="P:NAD+ biosynthetic process"/>
    <property type="evidence" value="ECO:0007669"/>
    <property type="project" value="UniProtKB-UniPathway"/>
</dbReference>
<dbReference type="PANTHER" id="PTHR32179:SF3">
    <property type="entry name" value="NICOTINATE-NUCLEOTIDE PYROPHOSPHORYLASE [CARBOXYLATING]"/>
    <property type="match status" value="1"/>
</dbReference>
<dbReference type="InterPro" id="IPR022412">
    <property type="entry name" value="Quinolinate_PRibosylTrfase_N"/>
</dbReference>
<dbReference type="PIRSF" id="PIRSF006250">
    <property type="entry name" value="NadC_ModD"/>
    <property type="match status" value="1"/>
</dbReference>
<evidence type="ECO:0000259" key="13">
    <source>
        <dbReference type="Pfam" id="PF01729"/>
    </source>
</evidence>
<dbReference type="STRING" id="555088.DealDRAFT_3148"/>
<comment type="caution">
    <text evidence="15">The sequence shown here is derived from an EMBL/GenBank/DDBJ whole genome shotgun (WGS) entry which is preliminary data.</text>
</comment>
<sequence length="276" mass="29379">MHPLQFKHAVDAALTEDLSLGDRTTDSIFTDEKGSAKIISREEAVVAGLPVAAYVFAQVDDGVDFKPACTDGDLIKPGDVVATIDGSVASILKGERTALNFLQRMSGVATLTRQAIQEVVGTKARIVDTRKTTPGLRVLEKYAVRVGGGENHRFNLADMVMIKDNHIEGAGSITAAVERVRKHVGFPVKIEVEAATLPQVQEALDCGVDVIMLDNMNSEDMTAAVGLVNGRALVEASGGITAGRLGEVAQTGVDLISLGYLTHRYRALDLSLKLNV</sequence>
<dbReference type="Gene3D" id="3.20.20.70">
    <property type="entry name" value="Aldolase class I"/>
    <property type="match status" value="1"/>
</dbReference>
<evidence type="ECO:0000256" key="9">
    <source>
        <dbReference type="ARBA" id="ARBA00033102"/>
    </source>
</evidence>
<dbReference type="Proteomes" id="UP000006443">
    <property type="component" value="Unassembled WGS sequence"/>
</dbReference>
<dbReference type="PANTHER" id="PTHR32179">
    <property type="entry name" value="NICOTINATE-NUCLEOTIDE PYROPHOSPHORYLASE [CARBOXYLATING]"/>
    <property type="match status" value="1"/>
</dbReference>
<protein>
    <recommendedName>
        <fullName evidence="11">Probable nicotinate-nucleotide pyrophosphorylase [carboxylating]</fullName>
        <ecNumber evidence="5">2.4.2.19</ecNumber>
    </recommendedName>
    <alternativeName>
        <fullName evidence="9">Quinolinate phosphoribosyltransferase [decarboxylating]</fullName>
    </alternativeName>
</protein>
<dbReference type="eggNOG" id="COG0157">
    <property type="taxonomic scope" value="Bacteria"/>
</dbReference>
<organism evidence="15 16">
    <name type="scientific">Dethiobacter alkaliphilus AHT 1</name>
    <dbReference type="NCBI Taxonomy" id="555088"/>
    <lineage>
        <taxon>Bacteria</taxon>
        <taxon>Bacillati</taxon>
        <taxon>Bacillota</taxon>
        <taxon>Dethiobacteria</taxon>
        <taxon>Dethiobacterales</taxon>
        <taxon>Dethiobacteraceae</taxon>
        <taxon>Dethiobacter</taxon>
    </lineage>
</organism>
<evidence type="ECO:0000256" key="7">
    <source>
        <dbReference type="ARBA" id="ARBA00022676"/>
    </source>
</evidence>
<evidence type="ECO:0000256" key="3">
    <source>
        <dbReference type="ARBA" id="ARBA00009400"/>
    </source>
</evidence>
<accession>C0GKY9</accession>
<comment type="similarity">
    <text evidence="3 12">Belongs to the NadC/ModD family.</text>
</comment>
<gene>
    <name evidence="15" type="ORF">DealDRAFT_3148</name>
</gene>
<evidence type="ECO:0000313" key="15">
    <source>
        <dbReference type="EMBL" id="EEG76001.1"/>
    </source>
</evidence>
<dbReference type="CDD" id="cd01572">
    <property type="entry name" value="QPRTase"/>
    <property type="match status" value="1"/>
</dbReference>
<comment type="function">
    <text evidence="1">Involved in the catabolism of quinolinic acid (QA).</text>
</comment>
<dbReference type="GO" id="GO:0034213">
    <property type="term" value="P:quinolinate catabolic process"/>
    <property type="evidence" value="ECO:0007669"/>
    <property type="project" value="TreeGrafter"/>
</dbReference>
<keyword evidence="6" id="KW-0662">Pyridine nucleotide biosynthesis</keyword>
<dbReference type="GO" id="GO:0004514">
    <property type="term" value="F:nicotinate-nucleotide diphosphorylase (carboxylating) activity"/>
    <property type="evidence" value="ECO:0007669"/>
    <property type="project" value="UniProtKB-EC"/>
</dbReference>
<dbReference type="InterPro" id="IPR036068">
    <property type="entry name" value="Nicotinate_pribotase-like_C"/>
</dbReference>